<dbReference type="GeneID" id="28990593"/>
<evidence type="ECO:0000313" key="9">
    <source>
        <dbReference type="Proteomes" id="UP000077315"/>
    </source>
</evidence>
<dbReference type="OrthoDB" id="20689at2759"/>
<proteinExistence type="predicted"/>
<dbReference type="GO" id="GO:0005096">
    <property type="term" value="F:GTPase activator activity"/>
    <property type="evidence" value="ECO:0007669"/>
    <property type="project" value="UniProtKB-KW"/>
</dbReference>
<dbReference type="STRING" id="763407.A0A162TY02"/>
<reference evidence="9" key="1">
    <citation type="submission" date="2015-06" db="EMBL/GenBank/DDBJ databases">
        <title>Expansion of signal transduction pathways in fungi by whole-genome duplication.</title>
        <authorList>
            <consortium name="DOE Joint Genome Institute"/>
            <person name="Corrochano L.M."/>
            <person name="Kuo A."/>
            <person name="Marcet-Houben M."/>
            <person name="Polaino S."/>
            <person name="Salamov A."/>
            <person name="Villalobos J.M."/>
            <person name="Alvarez M.I."/>
            <person name="Avalos J."/>
            <person name="Benito E.P."/>
            <person name="Benoit I."/>
            <person name="Burger G."/>
            <person name="Camino L.P."/>
            <person name="Canovas D."/>
            <person name="Cerda-Olmedo E."/>
            <person name="Cheng J.-F."/>
            <person name="Dominguez A."/>
            <person name="Elias M."/>
            <person name="Eslava A.P."/>
            <person name="Glaser F."/>
            <person name="Grimwood J."/>
            <person name="Gutierrez G."/>
            <person name="Heitman J."/>
            <person name="Henrissat B."/>
            <person name="Iturriaga E.A."/>
            <person name="Lang B.F."/>
            <person name="Lavin J.L."/>
            <person name="Lee S."/>
            <person name="Li W."/>
            <person name="Lindquist E."/>
            <person name="Lopez-Garcia S."/>
            <person name="Luque E.M."/>
            <person name="Marcos A.T."/>
            <person name="Martin J."/>
            <person name="McCluskey K."/>
            <person name="Medina H.R."/>
            <person name="Miralles-Duran A."/>
            <person name="Miyazaki A."/>
            <person name="Munoz-Torres E."/>
            <person name="Oguiza J.A."/>
            <person name="Ohm R."/>
            <person name="Olmedo M."/>
            <person name="Orejas M."/>
            <person name="Ortiz-Castellanos L."/>
            <person name="Pisabarro A.G."/>
            <person name="Rodriguez-Romero J."/>
            <person name="Ruiz-Herrera J."/>
            <person name="Ruiz-Vazquez R."/>
            <person name="Sanz C."/>
            <person name="Schackwitz W."/>
            <person name="Schmutz J."/>
            <person name="Shahriari M."/>
            <person name="Shelest E."/>
            <person name="Silva-Franco F."/>
            <person name="Soanes D."/>
            <person name="Syed K."/>
            <person name="Tagua V.G."/>
            <person name="Talbot N.J."/>
            <person name="Thon M."/>
            <person name="De vries R.P."/>
            <person name="Wiebenga A."/>
            <person name="Yadav J.S."/>
            <person name="Braun E.L."/>
            <person name="Baker S."/>
            <person name="Garre V."/>
            <person name="Horwitz B."/>
            <person name="Torres-Martinez S."/>
            <person name="Idnurm A."/>
            <person name="Herrera-Estrella A."/>
            <person name="Gabaldon T."/>
            <person name="Grigoriev I.V."/>
        </authorList>
    </citation>
    <scope>NUCLEOTIDE SEQUENCE [LARGE SCALE GENOMIC DNA]</scope>
    <source>
        <strain evidence="9">NRRL 1555(-)</strain>
    </source>
</reference>
<dbReference type="Gene3D" id="1.10.555.10">
    <property type="entry name" value="Rho GTPase activation protein"/>
    <property type="match status" value="1"/>
</dbReference>
<dbReference type="Proteomes" id="UP000077315">
    <property type="component" value="Unassembled WGS sequence"/>
</dbReference>
<evidence type="ECO:0000256" key="5">
    <source>
        <dbReference type="SAM" id="MobiDB-lite"/>
    </source>
</evidence>
<dbReference type="InterPro" id="IPR000198">
    <property type="entry name" value="RhoGAP_dom"/>
</dbReference>
<dbReference type="InterPro" id="IPR001781">
    <property type="entry name" value="Znf_LIM"/>
</dbReference>
<dbReference type="GO" id="GO:0007165">
    <property type="term" value="P:signal transduction"/>
    <property type="evidence" value="ECO:0007669"/>
    <property type="project" value="InterPro"/>
</dbReference>
<feature type="domain" description="LIM zinc-binding" evidence="6">
    <location>
        <begin position="29"/>
        <end position="91"/>
    </location>
</feature>
<evidence type="ECO:0000259" key="6">
    <source>
        <dbReference type="PROSITE" id="PS50023"/>
    </source>
</evidence>
<keyword evidence="4" id="KW-0440">LIM domain</keyword>
<evidence type="ECO:0000256" key="3">
    <source>
        <dbReference type="ARBA" id="ARBA00022833"/>
    </source>
</evidence>
<dbReference type="VEuPathDB" id="FungiDB:PHYBLDRAFT_134959"/>
<dbReference type="InParanoid" id="A0A162TY02"/>
<dbReference type="EMBL" id="KV440987">
    <property type="protein sequence ID" value="OAD70733.1"/>
    <property type="molecule type" value="Genomic_DNA"/>
</dbReference>
<keyword evidence="2 4" id="KW-0479">Metal-binding</keyword>
<feature type="compositionally biased region" description="Polar residues" evidence="5">
    <location>
        <begin position="537"/>
        <end position="548"/>
    </location>
</feature>
<dbReference type="RefSeq" id="XP_018288773.1">
    <property type="nucleotide sequence ID" value="XM_018429687.1"/>
</dbReference>
<keyword evidence="1" id="KW-0343">GTPase activation</keyword>
<protein>
    <recommendedName>
        <fullName evidence="10">RhoGAP-domain-containing protein</fullName>
    </recommendedName>
</protein>
<feature type="domain" description="LIM zinc-binding" evidence="6">
    <location>
        <begin position="373"/>
        <end position="436"/>
    </location>
</feature>
<keyword evidence="9" id="KW-1185">Reference proteome</keyword>
<dbReference type="Gene3D" id="2.10.110.10">
    <property type="entry name" value="Cysteine Rich Protein"/>
    <property type="match status" value="4"/>
</dbReference>
<evidence type="ECO:0000256" key="1">
    <source>
        <dbReference type="ARBA" id="ARBA00022468"/>
    </source>
</evidence>
<feature type="domain" description="LIM zinc-binding" evidence="6">
    <location>
        <begin position="92"/>
        <end position="152"/>
    </location>
</feature>
<accession>A0A162TY02</accession>
<feature type="region of interest" description="Disordered" evidence="5">
    <location>
        <begin position="537"/>
        <end position="566"/>
    </location>
</feature>
<dbReference type="Pfam" id="PF00412">
    <property type="entry name" value="LIM"/>
    <property type="match status" value="3"/>
</dbReference>
<feature type="region of interest" description="Disordered" evidence="5">
    <location>
        <begin position="939"/>
        <end position="1027"/>
    </location>
</feature>
<feature type="domain" description="Rho-GAP" evidence="7">
    <location>
        <begin position="699"/>
        <end position="901"/>
    </location>
</feature>
<dbReference type="PANTHER" id="PTHR14963">
    <property type="entry name" value="RHO GTPASE ACTIVATING PROTEIN 18,19-RELATED"/>
    <property type="match status" value="1"/>
</dbReference>
<dbReference type="PROSITE" id="PS00478">
    <property type="entry name" value="LIM_DOMAIN_1"/>
    <property type="match status" value="3"/>
</dbReference>
<evidence type="ECO:0000259" key="7">
    <source>
        <dbReference type="PROSITE" id="PS50238"/>
    </source>
</evidence>
<dbReference type="PANTHER" id="PTHR14963:SF1">
    <property type="entry name" value="RHO GTPASE-ACTIVATING PROTEIN CONUNDRUM"/>
    <property type="match status" value="1"/>
</dbReference>
<name>A0A162TY02_PHYB8</name>
<organism evidence="8 9">
    <name type="scientific">Phycomyces blakesleeanus (strain ATCC 8743b / DSM 1359 / FGSC 10004 / NBRC 33097 / NRRL 1555)</name>
    <dbReference type="NCBI Taxonomy" id="763407"/>
    <lineage>
        <taxon>Eukaryota</taxon>
        <taxon>Fungi</taxon>
        <taxon>Fungi incertae sedis</taxon>
        <taxon>Mucoromycota</taxon>
        <taxon>Mucoromycotina</taxon>
        <taxon>Mucoromycetes</taxon>
        <taxon>Mucorales</taxon>
        <taxon>Phycomycetaceae</taxon>
        <taxon>Phycomyces</taxon>
    </lineage>
</organism>
<feature type="region of interest" description="Disordered" evidence="5">
    <location>
        <begin position="474"/>
        <end position="494"/>
    </location>
</feature>
<dbReference type="SUPFAM" id="SSF57716">
    <property type="entry name" value="Glucocorticoid receptor-like (DNA-binding domain)"/>
    <property type="match status" value="2"/>
</dbReference>
<evidence type="ECO:0000256" key="4">
    <source>
        <dbReference type="PROSITE-ProRule" id="PRU00125"/>
    </source>
</evidence>
<dbReference type="CDD" id="cd09392">
    <property type="entry name" value="LIM2_Lrg1p_like"/>
    <property type="match status" value="1"/>
</dbReference>
<dbReference type="GO" id="GO:0051056">
    <property type="term" value="P:regulation of small GTPase mediated signal transduction"/>
    <property type="evidence" value="ECO:0007669"/>
    <property type="project" value="TreeGrafter"/>
</dbReference>
<dbReference type="Pfam" id="PF00620">
    <property type="entry name" value="RhoGAP"/>
    <property type="match status" value="1"/>
</dbReference>
<dbReference type="GO" id="GO:0030833">
    <property type="term" value="P:regulation of actin filament polymerization"/>
    <property type="evidence" value="ECO:0007669"/>
    <property type="project" value="TreeGrafter"/>
</dbReference>
<dbReference type="CDD" id="cd09391">
    <property type="entry name" value="LIM1_Lrg1p_like"/>
    <property type="match status" value="1"/>
</dbReference>
<feature type="compositionally biased region" description="Low complexity" evidence="5">
    <location>
        <begin position="976"/>
        <end position="990"/>
    </location>
</feature>
<gene>
    <name evidence="8" type="ORF">PHYBLDRAFT_134959</name>
</gene>
<evidence type="ECO:0000313" key="8">
    <source>
        <dbReference type="EMBL" id="OAD70733.1"/>
    </source>
</evidence>
<dbReference type="PROSITE" id="PS50023">
    <property type="entry name" value="LIM_DOMAIN_2"/>
    <property type="match status" value="3"/>
</dbReference>
<dbReference type="PROSITE" id="PS50238">
    <property type="entry name" value="RHOGAP"/>
    <property type="match status" value="1"/>
</dbReference>
<evidence type="ECO:0000256" key="2">
    <source>
        <dbReference type="ARBA" id="ARBA00022723"/>
    </source>
</evidence>
<dbReference type="InterPro" id="IPR008936">
    <property type="entry name" value="Rho_GTPase_activation_prot"/>
</dbReference>
<dbReference type="SMART" id="SM00132">
    <property type="entry name" value="LIM"/>
    <property type="match status" value="3"/>
</dbReference>
<dbReference type="GO" id="GO:0046872">
    <property type="term" value="F:metal ion binding"/>
    <property type="evidence" value="ECO:0007669"/>
    <property type="project" value="UniProtKB-KW"/>
</dbReference>
<dbReference type="SMART" id="SM00324">
    <property type="entry name" value="RhoGAP"/>
    <property type="match status" value="1"/>
</dbReference>
<dbReference type="FunCoup" id="A0A162TY02">
    <property type="interactions" value="247"/>
</dbReference>
<dbReference type="AlphaFoldDB" id="A0A162TY02"/>
<keyword evidence="3 4" id="KW-0862">Zinc</keyword>
<sequence length="1039" mass="117607">MSLSETPPKASPCDLTDPLSCSPPVSSELHCGYCQLPFDGKFVRALNGTFHWECFVCLDCHEPVASKFFPIDAIDGSQHPLCERDYFRRLKLVCDNCGDALRGSYITAVGKKFHMDHFSCSVCSVLFGPDDSYYEHENNVYCHEHYSSQFAIKCSGCQSAILKQFVEINRNSIDEHWHPECYMVHKASKKDNNQSRNVQNGMEEKVYRIWTVLSAFEESAAACISDMLLHVSVGSYLDGVKKADNFITHVEVLFGAIDDLLDQYHYQTEEELHHEREAKMLCKKIASFFALLSHTQETGTRRPGFTQELLTLVTGLAHYLKLLIRIGLTGALRLERMQEPDPMSIGRFLCHLMELANKQRGSPMTPERLTPSDLCQSCGTICEDQCFKSDNNLWHDGCFECSKCKNLLRSEYADAFLHTSRLTLMCKRCIVNTDGYKQGFELVTPLQQYSFLLRTSLRHLYGILSVNGGAQTVQTKETPPGINTTGGRTTSLVNTDNPLEKINLGDIKRLKSTRAKSRLTDSHRVAKRSTLLETPSPNAAYVTNQPHETNSRRQNEQWNETNNTDSSHMEDVTYVQLQRLGKEDALTLEDIPELVAAQQHHMDIAQNPTPRQRARQQANAGPETRSRYFTELSALEHFMVKHISVLHLEEMLREHFSMEELVDLIDDNKNSTLWGKFFTSFKAGGVKKTPRTKEGTFGVPLDILIEKNGVESNLGMGSTGVRIPTFIDDSISAMKQMDMSIEGIFRKNGNIRRLKDTCEEIDRNPNGIQLINETPVQVAALTKKFLRELPDPLLTFKLYRLFIIAQKLDCKEDRRRALHLICCLLPKVNRDTMEVLFLFMKWVATFSHVDEESGSKMDLMNLATVLAPNILYPKSKDPAKEESFPAIEAVHMLLQYQEEFCTVPEDFVPMLQKLSYTECDRELNAKDILKKCQTVMVPRRQQSAGGGMPPLPRQHSSPAAVMGHGSTKPTQPSPSLPSNQSSLYYLSSSPVDMNHPNPSPLNSTLNYHHPIQSHPFPMQRMASQPNNSQNQLLVNHASH</sequence>
<evidence type="ECO:0008006" key="10">
    <source>
        <dbReference type="Google" id="ProtNLM"/>
    </source>
</evidence>
<dbReference type="GO" id="GO:0005737">
    <property type="term" value="C:cytoplasm"/>
    <property type="evidence" value="ECO:0007669"/>
    <property type="project" value="TreeGrafter"/>
</dbReference>
<feature type="compositionally biased region" description="Polar residues" evidence="5">
    <location>
        <begin position="556"/>
        <end position="566"/>
    </location>
</feature>
<dbReference type="SUPFAM" id="SSF48350">
    <property type="entry name" value="GTPase activation domain, GAP"/>
    <property type="match status" value="1"/>
</dbReference>